<feature type="transmembrane region" description="Helical" evidence="9">
    <location>
        <begin position="284"/>
        <end position="304"/>
    </location>
</feature>
<dbReference type="Proteomes" id="UP001652620">
    <property type="component" value="Chromosome 3"/>
</dbReference>
<protein>
    <submittedName>
        <fullName evidence="11 13">facilitated trehalose transporter Tret1</fullName>
    </submittedName>
</protein>
<dbReference type="PRINTS" id="PR00171">
    <property type="entry name" value="SUGRTRNSPORT"/>
</dbReference>
<evidence type="ECO:0000256" key="3">
    <source>
        <dbReference type="ARBA" id="ARBA00022692"/>
    </source>
</evidence>
<dbReference type="InterPro" id="IPR036259">
    <property type="entry name" value="MFS_trans_sf"/>
</dbReference>
<dbReference type="PROSITE" id="PS50850">
    <property type="entry name" value="MFS"/>
    <property type="match status" value="1"/>
</dbReference>
<keyword evidence="6" id="KW-0325">Glycoprotein</keyword>
<keyword evidence="3 9" id="KW-0812">Transmembrane</keyword>
<dbReference type="OMA" id="EMFQAPR"/>
<feature type="transmembrane region" description="Helical" evidence="9">
    <location>
        <begin position="79"/>
        <end position="98"/>
    </location>
</feature>
<feature type="transmembrane region" description="Helical" evidence="9">
    <location>
        <begin position="382"/>
        <end position="402"/>
    </location>
</feature>
<feature type="transmembrane region" description="Helical" evidence="9">
    <location>
        <begin position="246"/>
        <end position="269"/>
    </location>
</feature>
<keyword evidence="12" id="KW-1185">Reference proteome</keyword>
<evidence type="ECO:0000256" key="6">
    <source>
        <dbReference type="ARBA" id="ARBA00023180"/>
    </source>
</evidence>
<evidence type="ECO:0000256" key="2">
    <source>
        <dbReference type="ARBA" id="ARBA00022475"/>
    </source>
</evidence>
<reference evidence="11" key="1">
    <citation type="journal article" date="2014" name="BMC Genomics">
        <title>Characterizing the developmental transcriptome of the oriental fruit fly, Bactrocera dorsalis (Diptera: Tephritidae) through comparative genomic analysis with Drosophila melanogaster utilizing modENCODE datasets.</title>
        <authorList>
            <person name="Geib S.M."/>
            <person name="Calla B."/>
            <person name="Hall B."/>
            <person name="Hou S."/>
            <person name="Manoukis N.C."/>
        </authorList>
    </citation>
    <scope>NUCLEOTIDE SEQUENCE</scope>
    <source>
        <strain evidence="11">Punador</strain>
    </source>
</reference>
<evidence type="ECO:0000256" key="8">
    <source>
        <dbReference type="RuleBase" id="RU003346"/>
    </source>
</evidence>
<feature type="transmembrane region" description="Helical" evidence="9">
    <location>
        <begin position="408"/>
        <end position="431"/>
    </location>
</feature>
<evidence type="ECO:0000256" key="5">
    <source>
        <dbReference type="ARBA" id="ARBA00023136"/>
    </source>
</evidence>
<dbReference type="PROSITE" id="PS51257">
    <property type="entry name" value="PROKAR_LIPOPROTEIN"/>
    <property type="match status" value="1"/>
</dbReference>
<feature type="transmembrane region" description="Helical" evidence="9">
    <location>
        <begin position="311"/>
        <end position="333"/>
    </location>
</feature>
<feature type="transmembrane region" description="Helical" evidence="9">
    <location>
        <begin position="104"/>
        <end position="125"/>
    </location>
</feature>
<evidence type="ECO:0000259" key="10">
    <source>
        <dbReference type="PROSITE" id="PS50850"/>
    </source>
</evidence>
<reference evidence="13" key="2">
    <citation type="submission" date="2022-04" db="UniProtKB">
        <authorList>
            <consortium name="RefSeq"/>
        </authorList>
    </citation>
    <scope>IDENTIFICATION</scope>
    <source>
        <strain evidence="13">Punador</strain>
    </source>
</reference>
<dbReference type="GO" id="GO:0051119">
    <property type="term" value="F:sugar transmembrane transporter activity"/>
    <property type="evidence" value="ECO:0007669"/>
    <property type="project" value="InterPro"/>
</dbReference>
<sequence>MAKVYRQYFAGLASAGGALACGATIGWSSPVQDEFTGENDYGITFSTKEYAWTGSLMTLGAAFVCFPVGVLITTIGPKWTMMLMVILFEIGWALLIFAQNQMMIYAARFLTGMAGGSFCVCAPMYCTAISQKEVRGIIGSFFQLLITNGVLFAFVFGGFTKAFMFSIICSIPPLVFAVIFIFCPDSPIFLIKKDRMEAAQKSMEWLRGKDYDFSAEFNEMKADNAKLKENSGNLGKALCRRVTLKALGLSISLMVLQQFSGINAVIFYSSSIFKSTAGGLEPRFSTMIIGVMLVAATVVSLFIIDRYGRVPLLLLSSVFQVISIAGLSIYFFMKDNDEESVEGLGWLPLLSICIYILMFSVGFGPVPWVFMAEVFTEDVKGIAGSISATTNWLCAFIVTQVFPILNESIGGGACFAIFAIISAVGGVYIYFCVLETKGKTFAEIQAELEGKKD</sequence>
<dbReference type="EMBL" id="GAKP01000158">
    <property type="protein sequence ID" value="JAC58794.1"/>
    <property type="molecule type" value="Transcribed_RNA"/>
</dbReference>
<dbReference type="GO" id="GO:0005886">
    <property type="term" value="C:plasma membrane"/>
    <property type="evidence" value="ECO:0007669"/>
    <property type="project" value="UniProtKB-SubCell"/>
</dbReference>
<feature type="domain" description="Major facilitator superfamily (MFS) profile" evidence="10">
    <location>
        <begin position="1"/>
        <end position="437"/>
    </location>
</feature>
<keyword evidence="2" id="KW-1003">Cell membrane</keyword>
<evidence type="ECO:0000256" key="4">
    <source>
        <dbReference type="ARBA" id="ARBA00022989"/>
    </source>
</evidence>
<dbReference type="FunFam" id="1.20.1250.20:FF:000055">
    <property type="entry name" value="Facilitated trehalose transporter Tret1-2 homolog"/>
    <property type="match status" value="1"/>
</dbReference>
<dbReference type="InterPro" id="IPR050549">
    <property type="entry name" value="MFS_Trehalose_Transporter"/>
</dbReference>
<evidence type="ECO:0000313" key="11">
    <source>
        <dbReference type="EMBL" id="JAC58794.1"/>
    </source>
</evidence>
<dbReference type="Gene3D" id="1.20.1250.20">
    <property type="entry name" value="MFS general substrate transporter like domains"/>
    <property type="match status" value="1"/>
</dbReference>
<dbReference type="GeneID" id="105225082"/>
<dbReference type="AlphaFoldDB" id="A0A034WW14"/>
<organism evidence="11">
    <name type="scientific">Bactrocera dorsalis</name>
    <name type="common">Oriental fruit fly</name>
    <name type="synonym">Dacus dorsalis</name>
    <dbReference type="NCBI Taxonomy" id="27457"/>
    <lineage>
        <taxon>Eukaryota</taxon>
        <taxon>Metazoa</taxon>
        <taxon>Ecdysozoa</taxon>
        <taxon>Arthropoda</taxon>
        <taxon>Hexapoda</taxon>
        <taxon>Insecta</taxon>
        <taxon>Pterygota</taxon>
        <taxon>Neoptera</taxon>
        <taxon>Endopterygota</taxon>
        <taxon>Diptera</taxon>
        <taxon>Brachycera</taxon>
        <taxon>Muscomorpha</taxon>
        <taxon>Tephritoidea</taxon>
        <taxon>Tephritidae</taxon>
        <taxon>Bactrocera</taxon>
        <taxon>Bactrocera</taxon>
    </lineage>
</organism>
<dbReference type="PANTHER" id="PTHR48021">
    <property type="match status" value="1"/>
</dbReference>
<dbReference type="NCBIfam" id="TIGR00879">
    <property type="entry name" value="SP"/>
    <property type="match status" value="1"/>
</dbReference>
<accession>A0A034WW14</accession>
<comment type="similarity">
    <text evidence="7">Belongs to the major facilitator superfamily. Sugar transporter (TC 2.A.1.1) family. Trehalose transporter subfamily.</text>
</comment>
<evidence type="ECO:0000256" key="1">
    <source>
        <dbReference type="ARBA" id="ARBA00004651"/>
    </source>
</evidence>
<keyword evidence="4 9" id="KW-1133">Transmembrane helix</keyword>
<evidence type="ECO:0000256" key="7">
    <source>
        <dbReference type="ARBA" id="ARBA00024348"/>
    </source>
</evidence>
<dbReference type="InterPro" id="IPR003663">
    <property type="entry name" value="Sugar/inositol_transpt"/>
</dbReference>
<evidence type="ECO:0000313" key="12">
    <source>
        <dbReference type="Proteomes" id="UP001652620"/>
    </source>
</evidence>
<evidence type="ECO:0000313" key="13">
    <source>
        <dbReference type="RefSeq" id="XP_011201721.1"/>
    </source>
</evidence>
<dbReference type="OrthoDB" id="6612291at2759"/>
<comment type="subcellular location">
    <subcellularLocation>
        <location evidence="1">Cell membrane</location>
        <topology evidence="1">Multi-pass membrane protein</topology>
    </subcellularLocation>
</comment>
<feature type="transmembrane region" description="Helical" evidence="9">
    <location>
        <begin position="137"/>
        <end position="156"/>
    </location>
</feature>
<keyword evidence="5 9" id="KW-0472">Membrane</keyword>
<dbReference type="SUPFAM" id="SSF103473">
    <property type="entry name" value="MFS general substrate transporter"/>
    <property type="match status" value="1"/>
</dbReference>
<dbReference type="InterPro" id="IPR020846">
    <property type="entry name" value="MFS_dom"/>
</dbReference>
<dbReference type="RefSeq" id="XP_011201721.1">
    <property type="nucleotide sequence ID" value="XM_011203419.3"/>
</dbReference>
<feature type="transmembrane region" description="Helical" evidence="9">
    <location>
        <begin position="162"/>
        <end position="183"/>
    </location>
</feature>
<dbReference type="PANTHER" id="PTHR48021:SF1">
    <property type="entry name" value="GH07001P-RELATED"/>
    <property type="match status" value="1"/>
</dbReference>
<feature type="transmembrane region" description="Helical" evidence="9">
    <location>
        <begin position="50"/>
        <end position="72"/>
    </location>
</feature>
<keyword evidence="8" id="KW-0813">Transport</keyword>
<proteinExistence type="inferred from homology"/>
<dbReference type="KEGG" id="bdr:105225082"/>
<dbReference type="Pfam" id="PF00083">
    <property type="entry name" value="Sugar_tr"/>
    <property type="match status" value="1"/>
</dbReference>
<dbReference type="InterPro" id="IPR005828">
    <property type="entry name" value="MFS_sugar_transport-like"/>
</dbReference>
<feature type="transmembrane region" description="Helical" evidence="9">
    <location>
        <begin position="345"/>
        <end position="370"/>
    </location>
</feature>
<name>A0A034WW14_BACDO</name>
<dbReference type="InterPro" id="IPR044775">
    <property type="entry name" value="MFS_ERD6/Tret1-like"/>
</dbReference>
<evidence type="ECO:0000256" key="9">
    <source>
        <dbReference type="SAM" id="Phobius"/>
    </source>
</evidence>
<dbReference type="CDD" id="cd17358">
    <property type="entry name" value="MFS_GLUT6_8_Class3_like"/>
    <property type="match status" value="1"/>
</dbReference>
<gene>
    <name evidence="11" type="primary">TRET1</name>
    <name evidence="13" type="synonym">LOC105225082</name>
</gene>